<name>A0A5B0N0A1_PUCGR</name>
<proteinExistence type="predicted"/>
<evidence type="ECO:0000313" key="4">
    <source>
        <dbReference type="EMBL" id="KAA1081936.1"/>
    </source>
</evidence>
<dbReference type="EMBL" id="VDEP01000440">
    <property type="protein sequence ID" value="KAA1081936.1"/>
    <property type="molecule type" value="Genomic_DNA"/>
</dbReference>
<feature type="compositionally biased region" description="Polar residues" evidence="1">
    <location>
        <begin position="220"/>
        <end position="234"/>
    </location>
</feature>
<feature type="compositionally biased region" description="Basic and acidic residues" evidence="1">
    <location>
        <begin position="356"/>
        <end position="366"/>
    </location>
</feature>
<reference evidence="5 6" key="1">
    <citation type="submission" date="2019-05" db="EMBL/GenBank/DDBJ databases">
        <title>Emergence of the Ug99 lineage of the wheat stem rust pathogen through somatic hybridization.</title>
        <authorList>
            <person name="Li F."/>
            <person name="Upadhyaya N.M."/>
            <person name="Sperschneider J."/>
            <person name="Matny O."/>
            <person name="Nguyen-Phuc H."/>
            <person name="Mago R."/>
            <person name="Raley C."/>
            <person name="Miller M.E."/>
            <person name="Silverstein K.A.T."/>
            <person name="Henningsen E."/>
            <person name="Hirsch C.D."/>
            <person name="Visser B."/>
            <person name="Pretorius Z.A."/>
            <person name="Steffenson B.J."/>
            <person name="Schwessinger B."/>
            <person name="Dodds P.N."/>
            <person name="Figueroa M."/>
        </authorList>
    </citation>
    <scope>NUCLEOTIDE SEQUENCE [LARGE SCALE GENOMIC DNA]</scope>
    <source>
        <strain evidence="3">21-0</strain>
        <strain evidence="4 6">Ug99</strain>
    </source>
</reference>
<keyword evidence="2" id="KW-1133">Transmembrane helix</keyword>
<feature type="compositionally biased region" description="Polar residues" evidence="1">
    <location>
        <begin position="311"/>
        <end position="322"/>
    </location>
</feature>
<accession>A0A5B0N0A1</accession>
<organism evidence="4 6">
    <name type="scientific">Puccinia graminis f. sp. tritici</name>
    <dbReference type="NCBI Taxonomy" id="56615"/>
    <lineage>
        <taxon>Eukaryota</taxon>
        <taxon>Fungi</taxon>
        <taxon>Dikarya</taxon>
        <taxon>Basidiomycota</taxon>
        <taxon>Pucciniomycotina</taxon>
        <taxon>Pucciniomycetes</taxon>
        <taxon>Pucciniales</taxon>
        <taxon>Pucciniaceae</taxon>
        <taxon>Puccinia</taxon>
    </lineage>
</organism>
<evidence type="ECO:0000256" key="1">
    <source>
        <dbReference type="SAM" id="MobiDB-lite"/>
    </source>
</evidence>
<feature type="compositionally biased region" description="Low complexity" evidence="1">
    <location>
        <begin position="111"/>
        <end position="127"/>
    </location>
</feature>
<feature type="compositionally biased region" description="Pro residues" evidence="1">
    <location>
        <begin position="285"/>
        <end position="296"/>
    </location>
</feature>
<evidence type="ECO:0000313" key="3">
    <source>
        <dbReference type="EMBL" id="KAA1066459.1"/>
    </source>
</evidence>
<evidence type="ECO:0000313" key="6">
    <source>
        <dbReference type="Proteomes" id="UP000325313"/>
    </source>
</evidence>
<feature type="compositionally biased region" description="Polar residues" evidence="1">
    <location>
        <begin position="261"/>
        <end position="279"/>
    </location>
</feature>
<feature type="region of interest" description="Disordered" evidence="1">
    <location>
        <begin position="1"/>
        <end position="127"/>
    </location>
</feature>
<protein>
    <submittedName>
        <fullName evidence="4">Uncharacterized protein</fullName>
    </submittedName>
</protein>
<gene>
    <name evidence="3" type="ORF">PGT21_030951</name>
    <name evidence="4" type="ORF">PGTUg99_029456</name>
</gene>
<feature type="transmembrane region" description="Helical" evidence="2">
    <location>
        <begin position="133"/>
        <end position="153"/>
    </location>
</feature>
<sequence>MASLTRGTPGSGAGANPNYSYNQNNQQQPEEQEPRPVPENYNQPAAVETRTSPNSFFDSNTQNSTTAAAPQTEPPTEPAQQKNTTNSTLMSAPPPSPAGYPPPAHSKPIESSNDSHQSSSNTTTLNSNQLPPWVIAIIIVIPILAVLLSVFYWRMKVHRRTHLYAHRISQVDQNTSSTAPRHIIPPGGTGADRPEGQRRADRMRRLMNGINRRPSRSDSVRTVPQYSADPQDTEMTLARAQRSAENSPPAQPSFIMRFIGNHSTTNPRTHSGHNNTGELSSSSNPQPPHPPEPPPDYELSTRISPAHYPPMQSSSNAVGSSSTRALMAPLQLPAALELPFSRGRGVAEQAAEEEDHPQHHTVHLDRSITSSSTSSSETVSAAHQKSTRRPSLCNLINHPTSSSSSRQTLAPENNHPSSPHHQLRLPSGGVTPQQLSFLGRIGNFSRLGLSRPPDPVLDDTLPPPAFDHLASSTLPSSSSSSSSSPSASNIHAS</sequence>
<keyword evidence="5" id="KW-1185">Reference proteome</keyword>
<feature type="region of interest" description="Disordered" evidence="1">
    <location>
        <begin position="344"/>
        <end position="493"/>
    </location>
</feature>
<keyword evidence="2" id="KW-0472">Membrane</keyword>
<dbReference type="OrthoDB" id="2507517at2759"/>
<comment type="caution">
    <text evidence="4">The sequence shown here is derived from an EMBL/GenBank/DDBJ whole genome shotgun (WGS) entry which is preliminary data.</text>
</comment>
<feature type="compositionally biased region" description="Basic and acidic residues" evidence="1">
    <location>
        <begin position="192"/>
        <end position="204"/>
    </location>
</feature>
<feature type="compositionally biased region" description="Polar residues" evidence="1">
    <location>
        <begin position="397"/>
        <end position="420"/>
    </location>
</feature>
<feature type="compositionally biased region" description="Polar residues" evidence="1">
    <location>
        <begin position="49"/>
        <end position="64"/>
    </location>
</feature>
<keyword evidence="2" id="KW-0812">Transmembrane</keyword>
<feature type="compositionally biased region" description="Low complexity" evidence="1">
    <location>
        <begin position="469"/>
        <end position="493"/>
    </location>
</feature>
<dbReference type="AlphaFoldDB" id="A0A5B0N0A1"/>
<dbReference type="Proteomes" id="UP000324748">
    <property type="component" value="Unassembled WGS sequence"/>
</dbReference>
<feature type="compositionally biased region" description="Low complexity" evidence="1">
    <location>
        <begin position="367"/>
        <end position="380"/>
    </location>
</feature>
<evidence type="ECO:0000313" key="5">
    <source>
        <dbReference type="Proteomes" id="UP000324748"/>
    </source>
</evidence>
<dbReference type="Proteomes" id="UP000325313">
    <property type="component" value="Unassembled WGS sequence"/>
</dbReference>
<dbReference type="EMBL" id="VSWC01000196">
    <property type="protein sequence ID" value="KAA1066459.1"/>
    <property type="molecule type" value="Genomic_DNA"/>
</dbReference>
<feature type="region of interest" description="Disordered" evidence="1">
    <location>
        <begin position="174"/>
        <end position="322"/>
    </location>
</feature>
<evidence type="ECO:0000256" key="2">
    <source>
        <dbReference type="SAM" id="Phobius"/>
    </source>
</evidence>
<feature type="compositionally biased region" description="Pro residues" evidence="1">
    <location>
        <begin position="92"/>
        <end position="105"/>
    </location>
</feature>